<dbReference type="SUPFAM" id="SSF54106">
    <property type="entry name" value="LysM domain"/>
    <property type="match status" value="1"/>
</dbReference>
<dbReference type="RefSeq" id="WP_145444908.1">
    <property type="nucleotide sequence ID" value="NZ_CP036280.1"/>
</dbReference>
<dbReference type="PROSITE" id="PS51782">
    <property type="entry name" value="LYSM"/>
    <property type="match status" value="1"/>
</dbReference>
<proteinExistence type="predicted"/>
<dbReference type="Proteomes" id="UP000320386">
    <property type="component" value="Chromosome"/>
</dbReference>
<evidence type="ECO:0000313" key="4">
    <source>
        <dbReference type="Proteomes" id="UP000320386"/>
    </source>
</evidence>
<dbReference type="InterPro" id="IPR018392">
    <property type="entry name" value="LysM"/>
</dbReference>
<dbReference type="EMBL" id="CP036280">
    <property type="protein sequence ID" value="QDU70758.1"/>
    <property type="molecule type" value="Genomic_DNA"/>
</dbReference>
<protein>
    <submittedName>
        <fullName evidence="3">LysM domain/BON superfamily protein</fullName>
    </submittedName>
</protein>
<dbReference type="Gene3D" id="3.10.350.10">
    <property type="entry name" value="LysM domain"/>
    <property type="match status" value="1"/>
</dbReference>
<gene>
    <name evidence="3" type="ORF">Pan265_05930</name>
</gene>
<reference evidence="3 4" key="1">
    <citation type="submission" date="2019-02" db="EMBL/GenBank/DDBJ databases">
        <title>Deep-cultivation of Planctomycetes and their phenomic and genomic characterization uncovers novel biology.</title>
        <authorList>
            <person name="Wiegand S."/>
            <person name="Jogler M."/>
            <person name="Boedeker C."/>
            <person name="Pinto D."/>
            <person name="Vollmers J."/>
            <person name="Rivas-Marin E."/>
            <person name="Kohn T."/>
            <person name="Peeters S.H."/>
            <person name="Heuer A."/>
            <person name="Rast P."/>
            <person name="Oberbeckmann S."/>
            <person name="Bunk B."/>
            <person name="Jeske O."/>
            <person name="Meyerdierks A."/>
            <person name="Storesund J.E."/>
            <person name="Kallscheuer N."/>
            <person name="Luecker S."/>
            <person name="Lage O.M."/>
            <person name="Pohl T."/>
            <person name="Merkel B.J."/>
            <person name="Hornburger P."/>
            <person name="Mueller R.-W."/>
            <person name="Bruemmer F."/>
            <person name="Labrenz M."/>
            <person name="Spormann A.M."/>
            <person name="Op den Camp H."/>
            <person name="Overmann J."/>
            <person name="Amann R."/>
            <person name="Jetten M.S.M."/>
            <person name="Mascher T."/>
            <person name="Medema M.H."/>
            <person name="Devos D.P."/>
            <person name="Kaster A.-K."/>
            <person name="Ovreas L."/>
            <person name="Rohde M."/>
            <person name="Galperin M.Y."/>
            <person name="Jogler C."/>
        </authorList>
    </citation>
    <scope>NUCLEOTIDE SEQUENCE [LARGE SCALE GENOMIC DNA]</scope>
    <source>
        <strain evidence="3 4">Pan265</strain>
    </source>
</reference>
<keyword evidence="4" id="KW-1185">Reference proteome</keyword>
<feature type="region of interest" description="Disordered" evidence="1">
    <location>
        <begin position="29"/>
        <end position="107"/>
    </location>
</feature>
<dbReference type="Pfam" id="PF01476">
    <property type="entry name" value="LysM"/>
    <property type="match status" value="1"/>
</dbReference>
<name>A0A518BUU9_9BACT</name>
<organism evidence="3 4">
    <name type="scientific">Mucisphaera calidilacus</name>
    <dbReference type="NCBI Taxonomy" id="2527982"/>
    <lineage>
        <taxon>Bacteria</taxon>
        <taxon>Pseudomonadati</taxon>
        <taxon>Planctomycetota</taxon>
        <taxon>Phycisphaerae</taxon>
        <taxon>Phycisphaerales</taxon>
        <taxon>Phycisphaeraceae</taxon>
        <taxon>Mucisphaera</taxon>
    </lineage>
</organism>
<evidence type="ECO:0000313" key="3">
    <source>
        <dbReference type="EMBL" id="QDU70758.1"/>
    </source>
</evidence>
<evidence type="ECO:0000259" key="2">
    <source>
        <dbReference type="PROSITE" id="PS51782"/>
    </source>
</evidence>
<sequence length="153" mass="16592">MPSIRFDVGFLFALVVSAALVAGCRYEPEQMPEPVPAPSSSSLTYHRESPVADETFASPPEPIDRVAEPEFAEPGPPPPPSEGYAEDSEPVDERATPEQLPAIKTYEVKKGDTLSSISLEQYGTVRRWQEIAEANPGIDPNKMAIGTVLIIPD</sequence>
<feature type="domain" description="LysM" evidence="2">
    <location>
        <begin position="104"/>
        <end position="151"/>
    </location>
</feature>
<accession>A0A518BUU9</accession>
<dbReference type="CDD" id="cd00118">
    <property type="entry name" value="LysM"/>
    <property type="match status" value="1"/>
</dbReference>
<dbReference type="SMART" id="SM00257">
    <property type="entry name" value="LysM"/>
    <property type="match status" value="1"/>
</dbReference>
<dbReference type="KEGG" id="mcad:Pan265_05930"/>
<evidence type="ECO:0000256" key="1">
    <source>
        <dbReference type="SAM" id="MobiDB-lite"/>
    </source>
</evidence>
<dbReference type="PROSITE" id="PS51257">
    <property type="entry name" value="PROKAR_LIPOPROTEIN"/>
    <property type="match status" value="1"/>
</dbReference>
<dbReference type="InterPro" id="IPR036779">
    <property type="entry name" value="LysM_dom_sf"/>
</dbReference>
<dbReference type="AlphaFoldDB" id="A0A518BUU9"/>
<dbReference type="OrthoDB" id="292277at2"/>